<reference evidence="3" key="1">
    <citation type="submission" date="2018-01" db="EMBL/GenBank/DDBJ databases">
        <title>Genomic characterization of Leptospira inadai serogroup Lyme isolated from captured rat in Brazil and comparative analysis with human reference strain.</title>
        <authorList>
            <person name="Moreno L.Z."/>
            <person name="Loureiro A.P."/>
            <person name="Miraglia F."/>
            <person name="Kremer F.S."/>
            <person name="Eslabao M.R."/>
            <person name="Dellagostin O.A."/>
            <person name="Lilenbaum W."/>
            <person name="Moreno A.M."/>
        </authorList>
    </citation>
    <scope>NUCLEOTIDE SEQUENCE [LARGE SCALE GENOMIC DNA]</scope>
    <source>
        <strain evidence="3">M34/99</strain>
    </source>
</reference>
<keyword evidence="2" id="KW-0812">Transmembrane</keyword>
<dbReference type="EMBL" id="MCRM02000007">
    <property type="protein sequence ID" value="PNV75421.1"/>
    <property type="molecule type" value="Genomic_DNA"/>
</dbReference>
<keyword evidence="2" id="KW-1133">Transmembrane helix</keyword>
<sequence>MEDPSLPFSAPYFMKIPFRLFPILLSFCFCFNCATYWSQRKNDLQDVFTAGVENPGYGLGVRVGPLAAGFVFQGGETEPGKKNLGTGYGIRGGSIGFYRSQQLIFGILGSDKFHALPKASKAAVPVPKVPDVKAAAPEESNANPGLLFPELPEEESNDSQNSEIDALDERQKAKSFDIRYLKFYNIPVEERRKQKKEAFFRKYIENLDPDKKNEALQSFLAENPVNKDDYPKAFLFQLELYIGARYGIRIGFNVAELLDFLIGFTGLDILEDDI</sequence>
<organism evidence="3 4">
    <name type="scientific">Leptospira inadai serovar Lyme</name>
    <dbReference type="NCBI Taxonomy" id="293084"/>
    <lineage>
        <taxon>Bacteria</taxon>
        <taxon>Pseudomonadati</taxon>
        <taxon>Spirochaetota</taxon>
        <taxon>Spirochaetia</taxon>
        <taxon>Leptospirales</taxon>
        <taxon>Leptospiraceae</taxon>
        <taxon>Leptospira</taxon>
    </lineage>
</organism>
<accession>A0ABX4YJN2</accession>
<evidence type="ECO:0000256" key="1">
    <source>
        <dbReference type="SAM" id="MobiDB-lite"/>
    </source>
</evidence>
<evidence type="ECO:0000256" key="2">
    <source>
        <dbReference type="SAM" id="Phobius"/>
    </source>
</evidence>
<name>A0ABX4YJN2_9LEPT</name>
<feature type="transmembrane region" description="Helical" evidence="2">
    <location>
        <begin position="20"/>
        <end position="37"/>
    </location>
</feature>
<keyword evidence="4" id="KW-1185">Reference proteome</keyword>
<gene>
    <name evidence="3" type="ORF">BES34_009225</name>
</gene>
<evidence type="ECO:0008006" key="5">
    <source>
        <dbReference type="Google" id="ProtNLM"/>
    </source>
</evidence>
<evidence type="ECO:0000313" key="3">
    <source>
        <dbReference type="EMBL" id="PNV75421.1"/>
    </source>
</evidence>
<feature type="region of interest" description="Disordered" evidence="1">
    <location>
        <begin position="134"/>
        <end position="163"/>
    </location>
</feature>
<dbReference type="NCBIfam" id="NF047817">
    <property type="entry name" value="LIC13411_adhesin"/>
    <property type="match status" value="1"/>
</dbReference>
<keyword evidence="2" id="KW-0472">Membrane</keyword>
<proteinExistence type="predicted"/>
<comment type="caution">
    <text evidence="3">The sequence shown here is derived from an EMBL/GenBank/DDBJ whole genome shotgun (WGS) entry which is preliminary data.</text>
</comment>
<evidence type="ECO:0000313" key="4">
    <source>
        <dbReference type="Proteomes" id="UP000094669"/>
    </source>
</evidence>
<protein>
    <recommendedName>
        <fullName evidence="5">Lipoprotein</fullName>
    </recommendedName>
</protein>
<dbReference type="Proteomes" id="UP000094669">
    <property type="component" value="Unassembled WGS sequence"/>
</dbReference>